<dbReference type="NCBIfam" id="TIGR00254">
    <property type="entry name" value="GGDEF"/>
    <property type="match status" value="1"/>
</dbReference>
<dbReference type="PROSITE" id="PS50887">
    <property type="entry name" value="GGDEF"/>
    <property type="match status" value="1"/>
</dbReference>
<name>A0A5E7HI93_PSEFL</name>
<evidence type="ECO:0000313" key="4">
    <source>
        <dbReference type="EMBL" id="VVO15715.1"/>
    </source>
</evidence>
<evidence type="ECO:0000259" key="3">
    <source>
        <dbReference type="PROSITE" id="PS50887"/>
    </source>
</evidence>
<dbReference type="GO" id="GO:1902201">
    <property type="term" value="P:negative regulation of bacterial-type flagellum-dependent cell motility"/>
    <property type="evidence" value="ECO:0007669"/>
    <property type="project" value="TreeGrafter"/>
</dbReference>
<proteinExistence type="predicted"/>
<evidence type="ECO:0000256" key="1">
    <source>
        <dbReference type="ARBA" id="ARBA00012528"/>
    </source>
</evidence>
<dbReference type="SMART" id="SM00267">
    <property type="entry name" value="GGDEF"/>
    <property type="match status" value="1"/>
</dbReference>
<dbReference type="EC" id="2.7.7.65" evidence="1"/>
<dbReference type="Gene3D" id="3.30.70.270">
    <property type="match status" value="1"/>
</dbReference>
<dbReference type="PANTHER" id="PTHR45138">
    <property type="entry name" value="REGULATORY COMPONENTS OF SENSORY TRANSDUCTION SYSTEM"/>
    <property type="match status" value="1"/>
</dbReference>
<dbReference type="InterPro" id="IPR050469">
    <property type="entry name" value="Diguanylate_Cyclase"/>
</dbReference>
<dbReference type="EMBL" id="CABVHP010000011">
    <property type="protein sequence ID" value="VVO15715.1"/>
    <property type="molecule type" value="Genomic_DNA"/>
</dbReference>
<dbReference type="RefSeq" id="WP_150630555.1">
    <property type="nucleotide sequence ID" value="NZ_CABVHI010000004.1"/>
</dbReference>
<evidence type="ECO:0000313" key="5">
    <source>
        <dbReference type="Proteomes" id="UP000326557"/>
    </source>
</evidence>
<reference evidence="4 5" key="1">
    <citation type="submission" date="2019-09" db="EMBL/GenBank/DDBJ databases">
        <authorList>
            <person name="Chandra G."/>
            <person name="Truman W A."/>
        </authorList>
    </citation>
    <scope>NUCLEOTIDE SEQUENCE [LARGE SCALE GENOMIC DNA]</scope>
    <source>
        <strain evidence="4">PS704</strain>
    </source>
</reference>
<comment type="catalytic activity">
    <reaction evidence="2">
        <text>2 GTP = 3',3'-c-di-GMP + 2 diphosphate</text>
        <dbReference type="Rhea" id="RHEA:24898"/>
        <dbReference type="ChEBI" id="CHEBI:33019"/>
        <dbReference type="ChEBI" id="CHEBI:37565"/>
        <dbReference type="ChEBI" id="CHEBI:58805"/>
        <dbReference type="EC" id="2.7.7.65"/>
    </reaction>
</comment>
<dbReference type="PANTHER" id="PTHR45138:SF9">
    <property type="entry name" value="DIGUANYLATE CYCLASE DGCM-RELATED"/>
    <property type="match status" value="1"/>
</dbReference>
<dbReference type="Proteomes" id="UP000326557">
    <property type="component" value="Unassembled WGS sequence"/>
</dbReference>
<dbReference type="Pfam" id="PF00990">
    <property type="entry name" value="GGDEF"/>
    <property type="match status" value="1"/>
</dbReference>
<sequence>MLIPGKPVKHGVHADPLLSPQQERQLLRDLARKAEQDVIGVQMASMDELTLLSNRHGFMTLAQLGLDACQRLEKPATLLFFDLDNFKHINYLYGRAEGDNALKTFADVLRIAFRENDVVGRLGDDEFVALLTGSSAVDIGAIKSRLEEILDERNATMRRGYDIRFSIGQIEYDPVRHGSVEGLLAEADAFTWQTTG</sequence>
<dbReference type="AlphaFoldDB" id="A0A5E7HI93"/>
<accession>A0A5E7HI93</accession>
<dbReference type="SUPFAM" id="SSF55073">
    <property type="entry name" value="Nucleotide cyclase"/>
    <property type="match status" value="1"/>
</dbReference>
<protein>
    <recommendedName>
        <fullName evidence="1">diguanylate cyclase</fullName>
        <ecNumber evidence="1">2.7.7.65</ecNumber>
    </recommendedName>
</protein>
<dbReference type="OrthoDB" id="9812358at2"/>
<dbReference type="GO" id="GO:0043709">
    <property type="term" value="P:cell adhesion involved in single-species biofilm formation"/>
    <property type="evidence" value="ECO:0007669"/>
    <property type="project" value="TreeGrafter"/>
</dbReference>
<dbReference type="GO" id="GO:0052621">
    <property type="term" value="F:diguanylate cyclase activity"/>
    <property type="evidence" value="ECO:0007669"/>
    <property type="project" value="UniProtKB-EC"/>
</dbReference>
<feature type="domain" description="GGDEF" evidence="3">
    <location>
        <begin position="74"/>
        <end position="196"/>
    </location>
</feature>
<dbReference type="InterPro" id="IPR043128">
    <property type="entry name" value="Rev_trsase/Diguanyl_cyclase"/>
</dbReference>
<evidence type="ECO:0000256" key="2">
    <source>
        <dbReference type="ARBA" id="ARBA00034247"/>
    </source>
</evidence>
<organism evidence="4 5">
    <name type="scientific">Pseudomonas fluorescens</name>
    <dbReference type="NCBI Taxonomy" id="294"/>
    <lineage>
        <taxon>Bacteria</taxon>
        <taxon>Pseudomonadati</taxon>
        <taxon>Pseudomonadota</taxon>
        <taxon>Gammaproteobacteria</taxon>
        <taxon>Pseudomonadales</taxon>
        <taxon>Pseudomonadaceae</taxon>
        <taxon>Pseudomonas</taxon>
    </lineage>
</organism>
<dbReference type="CDD" id="cd01949">
    <property type="entry name" value="GGDEF"/>
    <property type="match status" value="1"/>
</dbReference>
<dbReference type="InterPro" id="IPR000160">
    <property type="entry name" value="GGDEF_dom"/>
</dbReference>
<gene>
    <name evidence="4" type="ORF">PS704_03814</name>
</gene>
<dbReference type="InterPro" id="IPR029787">
    <property type="entry name" value="Nucleotide_cyclase"/>
</dbReference>
<dbReference type="GO" id="GO:0005886">
    <property type="term" value="C:plasma membrane"/>
    <property type="evidence" value="ECO:0007669"/>
    <property type="project" value="TreeGrafter"/>
</dbReference>